<organism evidence="1 2">
    <name type="scientific">Russula earlei</name>
    <dbReference type="NCBI Taxonomy" id="71964"/>
    <lineage>
        <taxon>Eukaryota</taxon>
        <taxon>Fungi</taxon>
        <taxon>Dikarya</taxon>
        <taxon>Basidiomycota</taxon>
        <taxon>Agaricomycotina</taxon>
        <taxon>Agaricomycetes</taxon>
        <taxon>Russulales</taxon>
        <taxon>Russulaceae</taxon>
        <taxon>Russula</taxon>
    </lineage>
</organism>
<proteinExistence type="predicted"/>
<accession>A0ACC0U9E9</accession>
<sequence>CKECGYVQSKKRMGDFRRHLKKHEADHLTRVVCCGVPSTHLGVASLLPGHLTRWYNNHPFHGGCGRSYSRMDALQRHLKKSGCIG</sequence>
<keyword evidence="2" id="KW-1185">Reference proteome</keyword>
<evidence type="ECO:0000313" key="1">
    <source>
        <dbReference type="EMBL" id="KAI9508339.1"/>
    </source>
</evidence>
<evidence type="ECO:0000313" key="2">
    <source>
        <dbReference type="Proteomes" id="UP001207468"/>
    </source>
</evidence>
<feature type="non-terminal residue" evidence="1">
    <location>
        <position position="85"/>
    </location>
</feature>
<protein>
    <submittedName>
        <fullName evidence="1">Uncharacterized protein</fullName>
    </submittedName>
</protein>
<gene>
    <name evidence="1" type="ORF">F5148DRAFT_966856</name>
</gene>
<comment type="caution">
    <text evidence="1">The sequence shown here is derived from an EMBL/GenBank/DDBJ whole genome shotgun (WGS) entry which is preliminary data.</text>
</comment>
<feature type="non-terminal residue" evidence="1">
    <location>
        <position position="1"/>
    </location>
</feature>
<name>A0ACC0U9E9_9AGAM</name>
<reference evidence="1" key="1">
    <citation type="submission" date="2021-03" db="EMBL/GenBank/DDBJ databases">
        <title>Evolutionary priming and transition to the ectomycorrhizal habit in an iconic lineage of mushroom-forming fungi: is preadaptation a requirement?</title>
        <authorList>
            <consortium name="DOE Joint Genome Institute"/>
            <person name="Looney B.P."/>
            <person name="Miyauchi S."/>
            <person name="Morin E."/>
            <person name="Drula E."/>
            <person name="Courty P.E."/>
            <person name="Chicoki N."/>
            <person name="Fauchery L."/>
            <person name="Kohler A."/>
            <person name="Kuo A."/>
            <person name="LaButti K."/>
            <person name="Pangilinan J."/>
            <person name="Lipzen A."/>
            <person name="Riley R."/>
            <person name="Andreopoulos W."/>
            <person name="He G."/>
            <person name="Johnson J."/>
            <person name="Barry K.W."/>
            <person name="Grigoriev I.V."/>
            <person name="Nagy L."/>
            <person name="Hibbett D."/>
            <person name="Henrissat B."/>
            <person name="Matheny P.B."/>
            <person name="Labbe J."/>
            <person name="Martin A.F."/>
        </authorList>
    </citation>
    <scope>NUCLEOTIDE SEQUENCE</scope>
    <source>
        <strain evidence="1">BPL698</strain>
    </source>
</reference>
<dbReference type="EMBL" id="JAGFNK010000095">
    <property type="protein sequence ID" value="KAI9508339.1"/>
    <property type="molecule type" value="Genomic_DNA"/>
</dbReference>
<dbReference type="Proteomes" id="UP001207468">
    <property type="component" value="Unassembled WGS sequence"/>
</dbReference>